<dbReference type="EMBL" id="JAUEPT010000019">
    <property type="protein sequence ID" value="KAK0444495.1"/>
    <property type="molecule type" value="Genomic_DNA"/>
</dbReference>
<comment type="caution">
    <text evidence="3">The sequence shown here is derived from an EMBL/GenBank/DDBJ whole genome shotgun (WGS) entry which is preliminary data.</text>
</comment>
<dbReference type="Proteomes" id="UP001175226">
    <property type="component" value="Unassembled WGS sequence"/>
</dbReference>
<evidence type="ECO:0000259" key="2">
    <source>
        <dbReference type="Pfam" id="PF20209"/>
    </source>
</evidence>
<evidence type="ECO:0000313" key="4">
    <source>
        <dbReference type="Proteomes" id="UP001175226"/>
    </source>
</evidence>
<evidence type="ECO:0000256" key="1">
    <source>
        <dbReference type="SAM" id="MobiDB-lite"/>
    </source>
</evidence>
<reference evidence="3" key="1">
    <citation type="submission" date="2023-06" db="EMBL/GenBank/DDBJ databases">
        <authorList>
            <consortium name="Lawrence Berkeley National Laboratory"/>
            <person name="Ahrendt S."/>
            <person name="Sahu N."/>
            <person name="Indic B."/>
            <person name="Wong-Bajracharya J."/>
            <person name="Merenyi Z."/>
            <person name="Ke H.-M."/>
            <person name="Monk M."/>
            <person name="Kocsube S."/>
            <person name="Drula E."/>
            <person name="Lipzen A."/>
            <person name="Balint B."/>
            <person name="Henrissat B."/>
            <person name="Andreopoulos B."/>
            <person name="Martin F.M."/>
            <person name="Harder C.B."/>
            <person name="Rigling D."/>
            <person name="Ford K.L."/>
            <person name="Foster G.D."/>
            <person name="Pangilinan J."/>
            <person name="Papanicolaou A."/>
            <person name="Barry K."/>
            <person name="LaButti K."/>
            <person name="Viragh M."/>
            <person name="Koriabine M."/>
            <person name="Yan M."/>
            <person name="Riley R."/>
            <person name="Champramary S."/>
            <person name="Plett K.L."/>
            <person name="Tsai I.J."/>
            <person name="Slot J."/>
            <person name="Sipos G."/>
            <person name="Plett J."/>
            <person name="Nagy L.G."/>
            <person name="Grigoriev I.V."/>
        </authorList>
    </citation>
    <scope>NUCLEOTIDE SEQUENCE</scope>
    <source>
        <strain evidence="3">FPL87.14</strain>
    </source>
</reference>
<dbReference type="Pfam" id="PF20209">
    <property type="entry name" value="DUF6570"/>
    <property type="match status" value="1"/>
</dbReference>
<dbReference type="AlphaFoldDB" id="A0AA39JMB1"/>
<dbReference type="InterPro" id="IPR046700">
    <property type="entry name" value="DUF6570"/>
</dbReference>
<evidence type="ECO:0000313" key="3">
    <source>
        <dbReference type="EMBL" id="KAK0444495.1"/>
    </source>
</evidence>
<protein>
    <recommendedName>
        <fullName evidence="2">DUF6570 domain-containing protein</fullName>
    </recommendedName>
</protein>
<keyword evidence="4" id="KW-1185">Reference proteome</keyword>
<organism evidence="3 4">
    <name type="scientific">Armillaria borealis</name>
    <dbReference type="NCBI Taxonomy" id="47425"/>
    <lineage>
        <taxon>Eukaryota</taxon>
        <taxon>Fungi</taxon>
        <taxon>Dikarya</taxon>
        <taxon>Basidiomycota</taxon>
        <taxon>Agaricomycotina</taxon>
        <taxon>Agaricomycetes</taxon>
        <taxon>Agaricomycetidae</taxon>
        <taxon>Agaricales</taxon>
        <taxon>Marasmiineae</taxon>
        <taxon>Physalacriaceae</taxon>
        <taxon>Armillaria</taxon>
    </lineage>
</organism>
<feature type="region of interest" description="Disordered" evidence="1">
    <location>
        <begin position="75"/>
        <end position="103"/>
    </location>
</feature>
<name>A0AA39JMB1_9AGAR</name>
<proteinExistence type="predicted"/>
<gene>
    <name evidence="3" type="ORF">EV421DRAFT_1903118</name>
</gene>
<feature type="domain" description="DUF6570" evidence="2">
    <location>
        <begin position="251"/>
        <end position="398"/>
    </location>
</feature>
<accession>A0AA39JMB1</accession>
<sequence>MPPTPVSNTCITFNDGTPVETELCYFTIPQIVELVEWVVLIGRNEKCLQSRLLEYISNLSTEMQNQIRCLASEQSAMGKKRKAHDDRTDNHSRKKPRGRQAPSHVIGCADPVTWSAHTAVFSTQHEVDARTDNETRINECEDDVINELINGPFLQNVSQETREDCIKGYIHRTSNAELAQHACMVCARLLFASSKMTEVRLDELPNIHLLKPTHPHPEHILHMGSLLHNDALDDNSSGHVCNDCSCHLGSGQMPPLALANNMWIGKVPLELSILSLAERVLIARHLPCTYLVKMYPKAEHAEHWLADDAVYLGLKGNISTHPLNTSHIAGLVSANVLPPQARVLSAMIGITFIGPRGVKMRELPRIFHVRRERVRKALLWLKENNSLYRDIIISDDNLSDLPSDGVPNEILSTVRTSHDIVGLAMEQDTYVPNQDGWDSVAYEPGTIRVEGGEMRPDPFTEPDVLLLHSNGMIDANGDNITNTDIMAHALANLGNEETVAKLRPEDKYFIRRGSVFTNKYARINQESGEQTDGGPGNPNHLLGAFPWLFPYGLGGFEVDRS</sequence>